<protein>
    <submittedName>
        <fullName evidence="1">Uncharacterized protein</fullName>
    </submittedName>
</protein>
<keyword evidence="2" id="KW-1185">Reference proteome</keyword>
<dbReference type="EMBL" id="BGZK01000060">
    <property type="protein sequence ID" value="GBP13973.1"/>
    <property type="molecule type" value="Genomic_DNA"/>
</dbReference>
<organism evidence="1 2">
    <name type="scientific">Eumeta variegata</name>
    <name type="common">Bagworm moth</name>
    <name type="synonym">Eumeta japonica</name>
    <dbReference type="NCBI Taxonomy" id="151549"/>
    <lineage>
        <taxon>Eukaryota</taxon>
        <taxon>Metazoa</taxon>
        <taxon>Ecdysozoa</taxon>
        <taxon>Arthropoda</taxon>
        <taxon>Hexapoda</taxon>
        <taxon>Insecta</taxon>
        <taxon>Pterygota</taxon>
        <taxon>Neoptera</taxon>
        <taxon>Endopterygota</taxon>
        <taxon>Lepidoptera</taxon>
        <taxon>Glossata</taxon>
        <taxon>Ditrysia</taxon>
        <taxon>Tineoidea</taxon>
        <taxon>Psychidae</taxon>
        <taxon>Oiketicinae</taxon>
        <taxon>Eumeta</taxon>
    </lineage>
</organism>
<dbReference type="Proteomes" id="UP000299102">
    <property type="component" value="Unassembled WGS sequence"/>
</dbReference>
<reference evidence="1 2" key="1">
    <citation type="journal article" date="2019" name="Commun. Biol.">
        <title>The bagworm genome reveals a unique fibroin gene that provides high tensile strength.</title>
        <authorList>
            <person name="Kono N."/>
            <person name="Nakamura H."/>
            <person name="Ohtoshi R."/>
            <person name="Tomita M."/>
            <person name="Numata K."/>
            <person name="Arakawa K."/>
        </authorList>
    </citation>
    <scope>NUCLEOTIDE SEQUENCE [LARGE SCALE GENOMIC DNA]</scope>
</reference>
<evidence type="ECO:0000313" key="2">
    <source>
        <dbReference type="Proteomes" id="UP000299102"/>
    </source>
</evidence>
<sequence>MLRLFARLVSRIGRMLQDFRRFLSLYIECGLEAKLIPRRSGSKVTITILSMRSNLCLTEKEAMIRLEVLSRCIEHTREPFRSYPLDDCEIVP</sequence>
<comment type="caution">
    <text evidence="1">The sequence shown here is derived from an EMBL/GenBank/DDBJ whole genome shotgun (WGS) entry which is preliminary data.</text>
</comment>
<proteinExistence type="predicted"/>
<name>A0A4C1THJ6_EUMVA</name>
<dbReference type="AlphaFoldDB" id="A0A4C1THJ6"/>
<accession>A0A4C1THJ6</accession>
<evidence type="ECO:0000313" key="1">
    <source>
        <dbReference type="EMBL" id="GBP13973.1"/>
    </source>
</evidence>
<gene>
    <name evidence="1" type="ORF">EVAR_10529_1</name>
</gene>